<reference evidence="2 3" key="1">
    <citation type="submission" date="2017-10" db="EMBL/GenBank/DDBJ databases">
        <title>Draft genome of actinobacteria isolated from guarana (Paullinia cupana (Mart.) Ducke.</title>
        <authorList>
            <person name="Siqueira K.A."/>
            <person name="Liotti R.G."/>
            <person name="Mendes T.A."/>
            <person name="Soares M.A."/>
        </authorList>
    </citation>
    <scope>NUCLEOTIDE SEQUENCE [LARGE SCALE GENOMIC DNA]</scope>
    <source>
        <strain evidence="2 3">199</strain>
    </source>
</reference>
<organism evidence="2 3">
    <name type="scientific">Streptomyces griseofuscus</name>
    <dbReference type="NCBI Taxonomy" id="146922"/>
    <lineage>
        <taxon>Bacteria</taxon>
        <taxon>Bacillati</taxon>
        <taxon>Actinomycetota</taxon>
        <taxon>Actinomycetes</taxon>
        <taxon>Kitasatosporales</taxon>
        <taxon>Streptomycetaceae</taxon>
        <taxon>Streptomyces</taxon>
    </lineage>
</organism>
<sequence>MLGSGDFEEAAPENGPLTLPLDRVPTWIRMRLYGHVDDHEPGVGDRGEHHLIHLWAAPEAPPVHPELTEADRTPRRSCKDDFDQSVAAWRR</sequence>
<dbReference type="AlphaFoldDB" id="A0A426S876"/>
<dbReference type="Proteomes" id="UP000276379">
    <property type="component" value="Unassembled WGS sequence"/>
</dbReference>
<feature type="compositionally biased region" description="Basic and acidic residues" evidence="1">
    <location>
        <begin position="68"/>
        <end position="82"/>
    </location>
</feature>
<proteinExistence type="predicted"/>
<keyword evidence="3" id="KW-1185">Reference proteome</keyword>
<name>A0A426S876_9ACTN</name>
<evidence type="ECO:0000313" key="2">
    <source>
        <dbReference type="EMBL" id="RRQ86307.1"/>
    </source>
</evidence>
<protein>
    <submittedName>
        <fullName evidence="2">Uncharacterized protein</fullName>
    </submittedName>
</protein>
<evidence type="ECO:0000256" key="1">
    <source>
        <dbReference type="SAM" id="MobiDB-lite"/>
    </source>
</evidence>
<evidence type="ECO:0000313" key="3">
    <source>
        <dbReference type="Proteomes" id="UP000276379"/>
    </source>
</evidence>
<comment type="caution">
    <text evidence="2">The sequence shown here is derived from an EMBL/GenBank/DDBJ whole genome shotgun (WGS) entry which is preliminary data.</text>
</comment>
<gene>
    <name evidence="2" type="ORF">CQW44_15680</name>
</gene>
<dbReference type="EMBL" id="PDES01000006">
    <property type="protein sequence ID" value="RRQ86307.1"/>
    <property type="molecule type" value="Genomic_DNA"/>
</dbReference>
<feature type="region of interest" description="Disordered" evidence="1">
    <location>
        <begin position="68"/>
        <end position="91"/>
    </location>
</feature>
<accession>A0A426S876</accession>